<dbReference type="SMART" id="SM00974">
    <property type="entry name" value="T5orf172"/>
    <property type="match status" value="1"/>
</dbReference>
<dbReference type="EMBL" id="JAGPXE010000010">
    <property type="protein sequence ID" value="MBQ0926678.1"/>
    <property type="molecule type" value="Genomic_DNA"/>
</dbReference>
<reference evidence="2 3" key="1">
    <citation type="submission" date="2021-04" db="EMBL/GenBank/DDBJ databases">
        <title>Whole-genome sequencing of Saccharopolyspora endophytica KCTC 19397.</title>
        <authorList>
            <person name="Ay H."/>
            <person name="Saygin H."/>
            <person name="Sahin N."/>
        </authorList>
    </citation>
    <scope>NUCLEOTIDE SEQUENCE [LARGE SCALE GENOMIC DNA]</scope>
    <source>
        <strain evidence="2 3">KCTC 19397</strain>
    </source>
</reference>
<proteinExistence type="predicted"/>
<protein>
    <submittedName>
        <fullName evidence="2">GIY-YIG nuclease family protein</fullName>
    </submittedName>
</protein>
<evidence type="ECO:0000259" key="1">
    <source>
        <dbReference type="SMART" id="SM00974"/>
    </source>
</evidence>
<dbReference type="RefSeq" id="WP_210971825.1">
    <property type="nucleotide sequence ID" value="NZ_JAGPXE010000010.1"/>
</dbReference>
<evidence type="ECO:0000313" key="2">
    <source>
        <dbReference type="EMBL" id="MBQ0926678.1"/>
    </source>
</evidence>
<comment type="caution">
    <text evidence="2">The sequence shown here is derived from an EMBL/GenBank/DDBJ whole genome shotgun (WGS) entry which is preliminary data.</text>
</comment>
<organism evidence="2 3">
    <name type="scientific">Saccharopolyspora endophytica</name>
    <dbReference type="NCBI Taxonomy" id="543886"/>
    <lineage>
        <taxon>Bacteria</taxon>
        <taxon>Bacillati</taxon>
        <taxon>Actinomycetota</taxon>
        <taxon>Actinomycetes</taxon>
        <taxon>Pseudonocardiales</taxon>
        <taxon>Pseudonocardiaceae</taxon>
        <taxon>Saccharopolyspora</taxon>
    </lineage>
</organism>
<dbReference type="InterPro" id="IPR018306">
    <property type="entry name" value="Phage_T5_Orf172_DNA-bd"/>
</dbReference>
<dbReference type="Proteomes" id="UP000674084">
    <property type="component" value="Unassembled WGS sequence"/>
</dbReference>
<keyword evidence="3" id="KW-1185">Reference proteome</keyword>
<name>A0ABS5DK65_9PSEU</name>
<gene>
    <name evidence="2" type="ORF">KBO27_22245</name>
</gene>
<sequence>MATPGEVYILHNCEKKGSPVKIGWTSGSAEDRAAKLSGTSVTEPFIVLYSTRVPDARRVERRLHARFAEYRIGRKEFFRVSPKHAIQALLEESGIVPVEPERTPEIFDLTAAVTKQYGSLLKHDLTRAELHHDGTSTTLVCTFGRDDRDKVISRRDVDFLATENEEPLFTATRNSWEAGRTFLALRPLDIAEFTTLLSEDGGWLIGDLHYRAGLDDNTIRTELNETFHRISDANTGDVEADLRVRHQIPATHLDLVRVVEHGDRFLLTLTEAGDFYGIYDVRVSEDEDPERAHSKPRSHAVLTSEPIENIDGFESVDIGYRETDRWGPAHSGPRITVAAKIAQGIPFEQEFFFLP</sequence>
<evidence type="ECO:0000313" key="3">
    <source>
        <dbReference type="Proteomes" id="UP000674084"/>
    </source>
</evidence>
<dbReference type="Pfam" id="PF10544">
    <property type="entry name" value="T5orf172"/>
    <property type="match status" value="1"/>
</dbReference>
<feature type="domain" description="Bacteriophage T5 Orf172 DNA-binding" evidence="1">
    <location>
        <begin position="14"/>
        <end position="92"/>
    </location>
</feature>
<accession>A0ABS5DK65</accession>